<evidence type="ECO:0000313" key="3">
    <source>
        <dbReference type="Proteomes" id="UP001589709"/>
    </source>
</evidence>
<evidence type="ECO:0000313" key="2">
    <source>
        <dbReference type="EMBL" id="MFB9462823.1"/>
    </source>
</evidence>
<sequence length="120" mass="13059">MTFRIAGWRVLGDRRPSRTCRTRNGTAPEGWARCRSTPRAWALRCRIVLACAAGASDKDVAAHLGPTPLAVGRWRARSVERRIAGLGDMPRPGGPRTVSDEQVAAVVKQTPEPTPKKAPH</sequence>
<comment type="caution">
    <text evidence="2">The sequence shown here is derived from an EMBL/GenBank/DDBJ whole genome shotgun (WGS) entry which is preliminary data.</text>
</comment>
<dbReference type="InterPro" id="IPR009057">
    <property type="entry name" value="Homeodomain-like_sf"/>
</dbReference>
<feature type="region of interest" description="Disordered" evidence="1">
    <location>
        <begin position="84"/>
        <end position="120"/>
    </location>
</feature>
<dbReference type="Pfam" id="PF13551">
    <property type="entry name" value="HTH_29"/>
    <property type="match status" value="1"/>
</dbReference>
<accession>A0ABV5MXR5</accession>
<keyword evidence="3" id="KW-1185">Reference proteome</keyword>
<proteinExistence type="predicted"/>
<dbReference type="RefSeq" id="WP_381344273.1">
    <property type="nucleotide sequence ID" value="NZ_JBHMCY010000012.1"/>
</dbReference>
<protein>
    <submittedName>
        <fullName evidence="2">Helix-turn-helix domain-containing protein</fullName>
    </submittedName>
</protein>
<reference evidence="2 3" key="1">
    <citation type="submission" date="2024-09" db="EMBL/GenBank/DDBJ databases">
        <authorList>
            <person name="Sun Q."/>
            <person name="Mori K."/>
        </authorList>
    </citation>
    <scope>NUCLEOTIDE SEQUENCE [LARGE SCALE GENOMIC DNA]</scope>
    <source>
        <strain evidence="2 3">JCM 6917</strain>
    </source>
</reference>
<dbReference type="SUPFAM" id="SSF46689">
    <property type="entry name" value="Homeodomain-like"/>
    <property type="match status" value="1"/>
</dbReference>
<dbReference type="Proteomes" id="UP001589709">
    <property type="component" value="Unassembled WGS sequence"/>
</dbReference>
<gene>
    <name evidence="2" type="ORF">ACFF45_08915</name>
</gene>
<organism evidence="2 3">
    <name type="scientific">Streptomyces cinereospinus</name>
    <dbReference type="NCBI Taxonomy" id="285561"/>
    <lineage>
        <taxon>Bacteria</taxon>
        <taxon>Bacillati</taxon>
        <taxon>Actinomycetota</taxon>
        <taxon>Actinomycetes</taxon>
        <taxon>Kitasatosporales</taxon>
        <taxon>Streptomycetaceae</taxon>
        <taxon>Streptomyces</taxon>
    </lineage>
</organism>
<evidence type="ECO:0000256" key="1">
    <source>
        <dbReference type="SAM" id="MobiDB-lite"/>
    </source>
</evidence>
<dbReference type="EMBL" id="JBHMCY010000012">
    <property type="protein sequence ID" value="MFB9462823.1"/>
    <property type="molecule type" value="Genomic_DNA"/>
</dbReference>
<name>A0ABV5MXR5_9ACTN</name>